<evidence type="ECO:0000313" key="6">
    <source>
        <dbReference type="EMBL" id="MDC3986407.1"/>
    </source>
</evidence>
<dbReference type="PROSITE" id="PS50931">
    <property type="entry name" value="HTH_LYSR"/>
    <property type="match status" value="1"/>
</dbReference>
<dbReference type="SUPFAM" id="SSF46785">
    <property type="entry name" value="Winged helix' DNA-binding domain"/>
    <property type="match status" value="1"/>
</dbReference>
<dbReference type="CDD" id="cd08422">
    <property type="entry name" value="PBP2_CrgA_like"/>
    <property type="match status" value="1"/>
</dbReference>
<dbReference type="Pfam" id="PF00126">
    <property type="entry name" value="HTH_1"/>
    <property type="match status" value="1"/>
</dbReference>
<feature type="domain" description="HTH lysR-type" evidence="5">
    <location>
        <begin position="13"/>
        <end position="65"/>
    </location>
</feature>
<comment type="caution">
    <text evidence="6">The sequence shown here is derived from an EMBL/GenBank/DDBJ whole genome shotgun (WGS) entry which is preliminary data.</text>
</comment>
<protein>
    <submittedName>
        <fullName evidence="6">LysR family transcriptional regulator</fullName>
    </submittedName>
</protein>
<keyword evidence="2" id="KW-0805">Transcription regulation</keyword>
<dbReference type="SUPFAM" id="SSF53850">
    <property type="entry name" value="Periplasmic binding protein-like II"/>
    <property type="match status" value="1"/>
</dbReference>
<comment type="similarity">
    <text evidence="1">Belongs to the LysR transcriptional regulatory family.</text>
</comment>
<dbReference type="AlphaFoldDB" id="A0A9X4AXN0"/>
<proteinExistence type="inferred from homology"/>
<dbReference type="Proteomes" id="UP001151081">
    <property type="component" value="Unassembled WGS sequence"/>
</dbReference>
<keyword evidence="4" id="KW-0804">Transcription</keyword>
<evidence type="ECO:0000256" key="4">
    <source>
        <dbReference type="ARBA" id="ARBA00023163"/>
    </source>
</evidence>
<dbReference type="RefSeq" id="WP_272424441.1">
    <property type="nucleotide sequence ID" value="NZ_JAGTJJ010000038.1"/>
</dbReference>
<evidence type="ECO:0000259" key="5">
    <source>
        <dbReference type="PROSITE" id="PS50931"/>
    </source>
</evidence>
<dbReference type="PANTHER" id="PTHR30537">
    <property type="entry name" value="HTH-TYPE TRANSCRIPTIONAL REGULATOR"/>
    <property type="match status" value="1"/>
</dbReference>
<dbReference type="InterPro" id="IPR005119">
    <property type="entry name" value="LysR_subst-bd"/>
</dbReference>
<name>A0A9X4AXN0_9BACT</name>
<dbReference type="InterPro" id="IPR036388">
    <property type="entry name" value="WH-like_DNA-bd_sf"/>
</dbReference>
<evidence type="ECO:0000256" key="3">
    <source>
        <dbReference type="ARBA" id="ARBA00023125"/>
    </source>
</evidence>
<accession>A0A9X4AXN0</accession>
<dbReference type="InterPro" id="IPR058163">
    <property type="entry name" value="LysR-type_TF_proteobact-type"/>
</dbReference>
<organism evidence="6 7">
    <name type="scientific">Polyangium jinanense</name>
    <dbReference type="NCBI Taxonomy" id="2829994"/>
    <lineage>
        <taxon>Bacteria</taxon>
        <taxon>Pseudomonadati</taxon>
        <taxon>Myxococcota</taxon>
        <taxon>Polyangia</taxon>
        <taxon>Polyangiales</taxon>
        <taxon>Polyangiaceae</taxon>
        <taxon>Polyangium</taxon>
    </lineage>
</organism>
<dbReference type="Pfam" id="PF03466">
    <property type="entry name" value="LysR_substrate"/>
    <property type="match status" value="1"/>
</dbReference>
<dbReference type="EMBL" id="JAGTJJ010000038">
    <property type="protein sequence ID" value="MDC3986407.1"/>
    <property type="molecule type" value="Genomic_DNA"/>
</dbReference>
<evidence type="ECO:0000313" key="7">
    <source>
        <dbReference type="Proteomes" id="UP001151081"/>
    </source>
</evidence>
<reference evidence="6 7" key="1">
    <citation type="submission" date="2021-04" db="EMBL/GenBank/DDBJ databases">
        <title>Genome analysis of Polyangium sp.</title>
        <authorList>
            <person name="Li Y."/>
            <person name="Wang J."/>
        </authorList>
    </citation>
    <scope>NUCLEOTIDE SEQUENCE [LARGE SCALE GENOMIC DNA]</scope>
    <source>
        <strain evidence="6 7">SDU14</strain>
    </source>
</reference>
<dbReference type="PANTHER" id="PTHR30537:SF5">
    <property type="entry name" value="HTH-TYPE TRANSCRIPTIONAL ACTIVATOR TTDR-RELATED"/>
    <property type="match status" value="1"/>
</dbReference>
<dbReference type="InterPro" id="IPR036390">
    <property type="entry name" value="WH_DNA-bd_sf"/>
</dbReference>
<keyword evidence="3" id="KW-0238">DNA-binding</keyword>
<dbReference type="InterPro" id="IPR000847">
    <property type="entry name" value="LysR_HTH_N"/>
</dbReference>
<gene>
    <name evidence="6" type="ORF">KEG57_38380</name>
</gene>
<evidence type="ECO:0000256" key="2">
    <source>
        <dbReference type="ARBA" id="ARBA00023015"/>
    </source>
</evidence>
<dbReference type="Gene3D" id="3.40.190.290">
    <property type="match status" value="1"/>
</dbReference>
<sequence>MIAPALAGSLPSIEAFCRTYEAGSFTAAARALSVTPQATSRSVARLEHALGVTLFRRTTRSLAPTEHGRRYYALCVQALSLLAAGERDLASGRALVEGRVRISAPTTYGHHRLLPILGVFRDRYPGVRVEVNVTNRNVDFVRDGHDLAIRMGTIQDKTLVARKLGDFPLGVYASPSYLSRHGAPRSPEDLSEHACVAFLMPSSGRVLPWTFHPAPRNFVPDAPYTCSDDALGVIGLSRAGVGLVQMYDFLVEEDVARGSLVEVLTPFRGASRPFSLIHPRGTVLPPAARVLKEFVLSDARERQAPHVAR</sequence>
<evidence type="ECO:0000256" key="1">
    <source>
        <dbReference type="ARBA" id="ARBA00009437"/>
    </source>
</evidence>
<keyword evidence="7" id="KW-1185">Reference proteome</keyword>
<dbReference type="GO" id="GO:0003700">
    <property type="term" value="F:DNA-binding transcription factor activity"/>
    <property type="evidence" value="ECO:0007669"/>
    <property type="project" value="InterPro"/>
</dbReference>
<dbReference type="PRINTS" id="PR00039">
    <property type="entry name" value="HTHLYSR"/>
</dbReference>
<dbReference type="Gene3D" id="1.10.10.10">
    <property type="entry name" value="Winged helix-like DNA-binding domain superfamily/Winged helix DNA-binding domain"/>
    <property type="match status" value="1"/>
</dbReference>
<dbReference type="GO" id="GO:0003677">
    <property type="term" value="F:DNA binding"/>
    <property type="evidence" value="ECO:0007669"/>
    <property type="project" value="UniProtKB-KW"/>
</dbReference>